<keyword evidence="3" id="KW-0547">Nucleotide-binding</keyword>
<dbReference type="EMBL" id="JACRTC010000003">
    <property type="protein sequence ID" value="MBC8570430.1"/>
    <property type="molecule type" value="Genomic_DNA"/>
</dbReference>
<dbReference type="GO" id="GO:0005524">
    <property type="term" value="F:ATP binding"/>
    <property type="evidence" value="ECO:0007669"/>
    <property type="project" value="UniProtKB-KW"/>
</dbReference>
<evidence type="ECO:0000256" key="4">
    <source>
        <dbReference type="ARBA" id="ARBA00022777"/>
    </source>
</evidence>
<dbReference type="InterPro" id="IPR000577">
    <property type="entry name" value="Carb_kinase_FGGY"/>
</dbReference>
<comment type="caution">
    <text evidence="10">The sequence shown here is derived from an EMBL/GenBank/DDBJ whole genome shotgun (WGS) entry which is preliminary data.</text>
</comment>
<feature type="domain" description="Carbohydrate kinase FGGY C-terminal" evidence="9">
    <location>
        <begin position="263"/>
        <end position="449"/>
    </location>
</feature>
<keyword evidence="6" id="KW-0067">ATP-binding</keyword>
<dbReference type="GO" id="GO:0019563">
    <property type="term" value="P:glycerol catabolic process"/>
    <property type="evidence" value="ECO:0007669"/>
    <property type="project" value="TreeGrafter"/>
</dbReference>
<accession>A0A926EC97</accession>
<dbReference type="RefSeq" id="WP_262397526.1">
    <property type="nucleotide sequence ID" value="NZ_JACRTC010000003.1"/>
</dbReference>
<evidence type="ECO:0000256" key="7">
    <source>
        <dbReference type="ARBA" id="ARBA00043149"/>
    </source>
</evidence>
<evidence type="ECO:0000256" key="6">
    <source>
        <dbReference type="ARBA" id="ARBA00022840"/>
    </source>
</evidence>
<dbReference type="InterPro" id="IPR018485">
    <property type="entry name" value="FGGY_C"/>
</dbReference>
<evidence type="ECO:0000259" key="9">
    <source>
        <dbReference type="Pfam" id="PF02782"/>
    </source>
</evidence>
<organism evidence="10 11">
    <name type="scientific">Zongyangia hominis</name>
    <dbReference type="NCBI Taxonomy" id="2763677"/>
    <lineage>
        <taxon>Bacteria</taxon>
        <taxon>Bacillati</taxon>
        <taxon>Bacillota</taxon>
        <taxon>Clostridia</taxon>
        <taxon>Eubacteriales</taxon>
        <taxon>Oscillospiraceae</taxon>
        <taxon>Zongyangia</taxon>
    </lineage>
</organism>
<evidence type="ECO:0000256" key="5">
    <source>
        <dbReference type="ARBA" id="ARBA00022798"/>
    </source>
</evidence>
<dbReference type="CDD" id="cd07769">
    <property type="entry name" value="ASKHA_NBD_FGGY_GK"/>
    <property type="match status" value="1"/>
</dbReference>
<evidence type="ECO:0000256" key="1">
    <source>
        <dbReference type="ARBA" id="ARBA00009156"/>
    </source>
</evidence>
<dbReference type="PROSITE" id="PS00933">
    <property type="entry name" value="FGGY_KINASES_1"/>
    <property type="match status" value="1"/>
</dbReference>
<name>A0A926EC97_9FIRM</name>
<reference evidence="10" key="1">
    <citation type="submission" date="2020-08" db="EMBL/GenBank/DDBJ databases">
        <title>Genome public.</title>
        <authorList>
            <person name="Liu C."/>
            <person name="Sun Q."/>
        </authorList>
    </citation>
    <scope>NUCLEOTIDE SEQUENCE</scope>
    <source>
        <strain evidence="10">NSJ-54</strain>
    </source>
</reference>
<dbReference type="AlphaFoldDB" id="A0A926EC97"/>
<evidence type="ECO:0000256" key="2">
    <source>
        <dbReference type="ARBA" id="ARBA00022679"/>
    </source>
</evidence>
<dbReference type="PANTHER" id="PTHR10196:SF69">
    <property type="entry name" value="GLYCEROL KINASE"/>
    <property type="match status" value="1"/>
</dbReference>
<keyword evidence="5" id="KW-0319">Glycerol metabolism</keyword>
<proteinExistence type="inferred from homology"/>
<feature type="domain" description="Carbohydrate kinase FGGY N-terminal" evidence="8">
    <location>
        <begin position="5"/>
        <end position="252"/>
    </location>
</feature>
<keyword evidence="11" id="KW-1185">Reference proteome</keyword>
<keyword evidence="4 10" id="KW-0418">Kinase</keyword>
<dbReference type="InterPro" id="IPR018483">
    <property type="entry name" value="Carb_kinase_FGGY_CS"/>
</dbReference>
<comment type="similarity">
    <text evidence="1">Belongs to the FGGY kinase family.</text>
</comment>
<keyword evidence="2 10" id="KW-0808">Transferase</keyword>
<dbReference type="Pfam" id="PF02782">
    <property type="entry name" value="FGGY_C"/>
    <property type="match status" value="1"/>
</dbReference>
<gene>
    <name evidence="10" type="primary">glpK</name>
    <name evidence="10" type="ORF">H8709_06250</name>
</gene>
<evidence type="ECO:0000313" key="11">
    <source>
        <dbReference type="Proteomes" id="UP000660861"/>
    </source>
</evidence>
<dbReference type="PIRSF" id="PIRSF000538">
    <property type="entry name" value="GlpK"/>
    <property type="match status" value="1"/>
</dbReference>
<dbReference type="Pfam" id="PF00370">
    <property type="entry name" value="FGGY_N"/>
    <property type="match status" value="1"/>
</dbReference>
<protein>
    <recommendedName>
        <fullName evidence="7">ATP:glycerol 3-phosphotransferase</fullName>
    </recommendedName>
</protein>
<dbReference type="GO" id="GO:0005829">
    <property type="term" value="C:cytosol"/>
    <property type="evidence" value="ECO:0007669"/>
    <property type="project" value="TreeGrafter"/>
</dbReference>
<dbReference type="Proteomes" id="UP000660861">
    <property type="component" value="Unassembled WGS sequence"/>
</dbReference>
<dbReference type="PANTHER" id="PTHR10196">
    <property type="entry name" value="SUGAR KINASE"/>
    <property type="match status" value="1"/>
</dbReference>
<dbReference type="FunFam" id="3.30.420.40:FF:000008">
    <property type="entry name" value="Glycerol kinase"/>
    <property type="match status" value="1"/>
</dbReference>
<sequence>MQEKYILSIDQSTAGTKGLLFDAQGTLICRSDVSHRQIIDERGWVEHDAEEIYRNTIAAVKAVVEKAGIDKALIAGVGISNQRETAMAWDRETGKPVYNAIVWQCARGEAICKEIEAKGHASMVKKATGLHLSPYFSAAKLSWILQNVPGVQEKAQAGKLCMGTMDSWEVYKLTGGKSFKTDYSNASRTQMLNIFSLRWDEEICGLFGIDTGCLAELCDSDADYGETDFEGFLPRPIPICGVLGDSHGALFGQGCLQKGMIKTTYGTGSSVMMNIGKTPMLSKSGVVTSIAWSMGGQVDYVLEGNINYTGAVMKWIVEDLGLLSSPKEASQAAGAANGEDETYLVPAFTGLGAPYWDSEARAVIYGMTRTTGKNEIVKAAEECIAYQIADIVGVMSRESGITIDSLRVDGGATRDAYLMQFQSDILNIPVRVASVEELSGVGAAYTAGLSLGLYDQGIFERMTRRDYLPQMSEKTREKKRAGWQKAVSVVLSK</sequence>
<dbReference type="InterPro" id="IPR043129">
    <property type="entry name" value="ATPase_NBD"/>
</dbReference>
<evidence type="ECO:0000256" key="3">
    <source>
        <dbReference type="ARBA" id="ARBA00022741"/>
    </source>
</evidence>
<evidence type="ECO:0000313" key="10">
    <source>
        <dbReference type="EMBL" id="MBC8570430.1"/>
    </source>
</evidence>
<dbReference type="Gene3D" id="3.30.420.40">
    <property type="match status" value="2"/>
</dbReference>
<dbReference type="NCBIfam" id="NF000756">
    <property type="entry name" value="PRK00047.1"/>
    <property type="match status" value="1"/>
</dbReference>
<evidence type="ECO:0000259" key="8">
    <source>
        <dbReference type="Pfam" id="PF00370"/>
    </source>
</evidence>
<dbReference type="GO" id="GO:0004370">
    <property type="term" value="F:glycerol kinase activity"/>
    <property type="evidence" value="ECO:0007669"/>
    <property type="project" value="TreeGrafter"/>
</dbReference>
<dbReference type="SUPFAM" id="SSF53067">
    <property type="entry name" value="Actin-like ATPase domain"/>
    <property type="match status" value="2"/>
</dbReference>
<dbReference type="InterPro" id="IPR018484">
    <property type="entry name" value="FGGY_N"/>
</dbReference>